<evidence type="ECO:0000256" key="3">
    <source>
        <dbReference type="ARBA" id="ARBA00022692"/>
    </source>
</evidence>
<evidence type="ECO:0000256" key="4">
    <source>
        <dbReference type="ARBA" id="ARBA00022989"/>
    </source>
</evidence>
<evidence type="ECO:0000313" key="8">
    <source>
        <dbReference type="EMBL" id="KAJ1984925.1"/>
    </source>
</evidence>
<dbReference type="PANTHER" id="PTHR21320">
    <property type="entry name" value="CYTOCHROME C OXIDASE ASSEMBLY PROTEIN COX11-RELATED"/>
    <property type="match status" value="1"/>
</dbReference>
<dbReference type="Proteomes" id="UP001151582">
    <property type="component" value="Unassembled WGS sequence"/>
</dbReference>
<keyword evidence="4 7" id="KW-1133">Transmembrane helix</keyword>
<evidence type="ECO:0000256" key="7">
    <source>
        <dbReference type="SAM" id="Phobius"/>
    </source>
</evidence>
<comment type="function">
    <text evidence="1">Exerts its effect at some terminal stage of cytochrome c oxidase synthesis, probably by being involved in the insertion of the copper B into subunit I.</text>
</comment>
<protein>
    <submittedName>
        <fullName evidence="8">Cytochrome c oxidase assembly protein cox11, mitochondrial</fullName>
    </submittedName>
</protein>
<dbReference type="OrthoDB" id="1704689at2759"/>
<name>A0A9W8B5H2_9FUNG</name>
<evidence type="ECO:0000256" key="6">
    <source>
        <dbReference type="SAM" id="MobiDB-lite"/>
    </source>
</evidence>
<evidence type="ECO:0000313" key="9">
    <source>
        <dbReference type="Proteomes" id="UP001151582"/>
    </source>
</evidence>
<keyword evidence="5 7" id="KW-0472">Membrane</keyword>
<dbReference type="Gene3D" id="2.60.370.10">
    <property type="entry name" value="Ctag/Cox11"/>
    <property type="match status" value="1"/>
</dbReference>
<organism evidence="8 9">
    <name type="scientific">Dimargaris verticillata</name>
    <dbReference type="NCBI Taxonomy" id="2761393"/>
    <lineage>
        <taxon>Eukaryota</taxon>
        <taxon>Fungi</taxon>
        <taxon>Fungi incertae sedis</taxon>
        <taxon>Zoopagomycota</taxon>
        <taxon>Kickxellomycotina</taxon>
        <taxon>Dimargaritomycetes</taxon>
        <taxon>Dimargaritales</taxon>
        <taxon>Dimargaritaceae</taxon>
        <taxon>Dimargaris</taxon>
    </lineage>
</organism>
<keyword evidence="9" id="KW-1185">Reference proteome</keyword>
<evidence type="ECO:0000256" key="1">
    <source>
        <dbReference type="ARBA" id="ARBA00004007"/>
    </source>
</evidence>
<dbReference type="InterPro" id="IPR007533">
    <property type="entry name" value="Cyt_c_oxidase_assmbl_CtaG"/>
</dbReference>
<evidence type="ECO:0000256" key="5">
    <source>
        <dbReference type="ARBA" id="ARBA00023136"/>
    </source>
</evidence>
<feature type="region of interest" description="Disordered" evidence="6">
    <location>
        <begin position="20"/>
        <end position="39"/>
    </location>
</feature>
<keyword evidence="3 7" id="KW-0812">Transmembrane</keyword>
<dbReference type="FunFam" id="2.60.370.10:FF:000001">
    <property type="entry name" value="COX11 cytochrome c oxidase assembly homolog"/>
    <property type="match status" value="1"/>
</dbReference>
<accession>A0A9W8B5H2</accession>
<comment type="caution">
    <text evidence="8">The sequence shown here is derived from an EMBL/GenBank/DDBJ whole genome shotgun (WGS) entry which is preliminary data.</text>
</comment>
<sequence length="243" mass="27288">MAPAPTAWKPKWTALYPRRHFVQGRPGPSPPPRQRFDDPRRHKNRAFLLYGLASFIALTGATYASVPLYRMFCSVTGIGGTPNTDNVRRNPDQLKPKDSARKLRITFSASTSDTLNWRFVPQQREVRLVPGETALAFYTAKNLGDQDIIGVATYNVTPLKAGVYFNKLQCFCFEEQKLAPGEEVDMPVFFFIDPEFVDDPVMRDVDTITLSYTFFKAKEVYPGTYGNMGPHGRHSSPTTAAPS</sequence>
<proteinExistence type="inferred from homology"/>
<dbReference type="PANTHER" id="PTHR21320:SF3">
    <property type="entry name" value="CYTOCHROME C OXIDASE ASSEMBLY PROTEIN COX11, MITOCHONDRIAL-RELATED"/>
    <property type="match status" value="1"/>
</dbReference>
<evidence type="ECO:0000256" key="2">
    <source>
        <dbReference type="ARBA" id="ARBA00004243"/>
    </source>
</evidence>
<dbReference type="NCBIfam" id="NF003465">
    <property type="entry name" value="PRK05089.1"/>
    <property type="match status" value="1"/>
</dbReference>
<dbReference type="GO" id="GO:0005507">
    <property type="term" value="F:copper ion binding"/>
    <property type="evidence" value="ECO:0007669"/>
    <property type="project" value="InterPro"/>
</dbReference>
<comment type="subcellular location">
    <subcellularLocation>
        <location evidence="2">Mitochondrion inner membrane</location>
        <topology evidence="2">Single-pass membrane protein</topology>
        <orientation evidence="2">Intermembrane side</orientation>
    </subcellularLocation>
</comment>
<dbReference type="GO" id="GO:0005743">
    <property type="term" value="C:mitochondrial inner membrane"/>
    <property type="evidence" value="ECO:0007669"/>
    <property type="project" value="UniProtKB-SubCell"/>
</dbReference>
<dbReference type="SUPFAM" id="SSF110111">
    <property type="entry name" value="Ctag/Cox11"/>
    <property type="match status" value="1"/>
</dbReference>
<feature type="transmembrane region" description="Helical" evidence="7">
    <location>
        <begin position="47"/>
        <end position="66"/>
    </location>
</feature>
<dbReference type="Pfam" id="PF04442">
    <property type="entry name" value="CtaG_Cox11"/>
    <property type="match status" value="1"/>
</dbReference>
<dbReference type="HAMAP" id="MF_00155">
    <property type="entry name" value="CtaG"/>
    <property type="match status" value="1"/>
</dbReference>
<dbReference type="EMBL" id="JANBQB010000008">
    <property type="protein sequence ID" value="KAJ1984925.1"/>
    <property type="molecule type" value="Genomic_DNA"/>
</dbReference>
<dbReference type="AlphaFoldDB" id="A0A9W8B5H2"/>
<gene>
    <name evidence="8" type="primary">COX11</name>
    <name evidence="8" type="ORF">H4R34_000376</name>
</gene>
<reference evidence="8" key="1">
    <citation type="submission" date="2022-07" db="EMBL/GenBank/DDBJ databases">
        <title>Phylogenomic reconstructions and comparative analyses of Kickxellomycotina fungi.</title>
        <authorList>
            <person name="Reynolds N.K."/>
            <person name="Stajich J.E."/>
            <person name="Barry K."/>
            <person name="Grigoriev I.V."/>
            <person name="Crous P."/>
            <person name="Smith M.E."/>
        </authorList>
    </citation>
    <scope>NUCLEOTIDE SEQUENCE</scope>
    <source>
        <strain evidence="8">RSA 567</strain>
    </source>
</reference>
<dbReference type="InterPro" id="IPR023471">
    <property type="entry name" value="CtaG/Cox11_dom_sf"/>
</dbReference>